<dbReference type="AlphaFoldDB" id="A0A9Q3W8B8"/>
<sequence>MPELESAQLHSVIKGFLKERLAAKTEKLAPEDPKREELVAQYELETWVGDAARRVGQLQVVTHSLKPLHPDAKGSNLYAPPESLVPHSLVGSHLLPEDFDGDVVGNAAALDVYKFLKLEHNGRSLLDRVLEGDPALTGALSKDPEQAREWMTSFAAITEPRGGEASHTHAKQVYWLVGDDPGDNGSFHLLAPLYATSLAHRVYQTINEDRFGETTKAARQARRDGRYWEGGYRDYPNIAVQKFGGTKPQNISQLNSERGGSNYLLASLPPTWVDSGIKPPFFTDSVFPRFGRRKEVRRLLSGLRRLLMSDAEPNAETRDRRDEYVGALIDELVAFASRYSVLESGWSASPDCRLVDAEALWLDPWRDDESFAQRREQGDWAQEVRHRFATWLNSQFSKSLPLGDAEFEFWQKQLAKRLNALQEDLPYV</sequence>
<dbReference type="EMBL" id="JAJVKT010000017">
    <property type="protein sequence ID" value="MCE7509727.1"/>
    <property type="molecule type" value="Genomic_DNA"/>
</dbReference>
<protein>
    <submittedName>
        <fullName evidence="1">Type I-F CRISPR-associated protein Csy1</fullName>
    </submittedName>
</protein>
<evidence type="ECO:0000313" key="2">
    <source>
        <dbReference type="Proteomes" id="UP001107961"/>
    </source>
</evidence>
<dbReference type="RefSeq" id="WP_080531423.1">
    <property type="nucleotide sequence ID" value="NZ_JAJVKT010000017.1"/>
</dbReference>
<dbReference type="Proteomes" id="UP001107961">
    <property type="component" value="Unassembled WGS sequence"/>
</dbReference>
<accession>A0A9Q3W8B8</accession>
<dbReference type="NCBIfam" id="TIGR02564">
    <property type="entry name" value="cas_Csy1"/>
    <property type="match status" value="1"/>
</dbReference>
<keyword evidence="2" id="KW-1185">Reference proteome</keyword>
<dbReference type="KEGG" id="axe:P40_16655"/>
<gene>
    <name evidence="1" type="primary">csy1</name>
    <name evidence="1" type="ORF">LZG35_13865</name>
</gene>
<proteinExistence type="predicted"/>
<evidence type="ECO:0000313" key="1">
    <source>
        <dbReference type="EMBL" id="MCE7509727.1"/>
    </source>
</evidence>
<reference evidence="1" key="1">
    <citation type="submission" date="2022-01" db="EMBL/GenBank/DDBJ databases">
        <authorList>
            <person name="Karlyshev A.V."/>
            <person name="Jaspars M."/>
        </authorList>
    </citation>
    <scope>NUCLEOTIDE SEQUENCE</scope>
    <source>
        <strain evidence="1">AGSA3-2</strain>
    </source>
</reference>
<dbReference type="InterPro" id="IPR013397">
    <property type="entry name" value="CRISPR-assoc_prot_Csy1"/>
</dbReference>
<dbReference type="CDD" id="cd09735">
    <property type="entry name" value="Csy1_I-F"/>
    <property type="match status" value="1"/>
</dbReference>
<comment type="caution">
    <text evidence="1">The sequence shown here is derived from an EMBL/GenBank/DDBJ whole genome shotgun (WGS) entry which is preliminary data.</text>
</comment>
<name>A0A9Q3W8B8_9GAMM</name>
<dbReference type="Pfam" id="PF09611">
    <property type="entry name" value="Cas_Csy1"/>
    <property type="match status" value="1"/>
</dbReference>
<organism evidence="1 2">
    <name type="scientific">Alloalcanivorax xenomutans</name>
    <dbReference type="NCBI Taxonomy" id="1094342"/>
    <lineage>
        <taxon>Bacteria</taxon>
        <taxon>Pseudomonadati</taxon>
        <taxon>Pseudomonadota</taxon>
        <taxon>Gammaproteobacteria</taxon>
        <taxon>Oceanospirillales</taxon>
        <taxon>Alcanivoracaceae</taxon>
        <taxon>Alloalcanivorax</taxon>
    </lineage>
</organism>